<dbReference type="Gene3D" id="1.20.120.1080">
    <property type="match status" value="1"/>
</dbReference>
<dbReference type="Pfam" id="PF08482">
    <property type="entry name" value="HrpB_C"/>
    <property type="match status" value="1"/>
</dbReference>
<dbReference type="PIRSF" id="PIRSF005496">
    <property type="entry name" value="ATP_hel_hrpB"/>
    <property type="match status" value="1"/>
</dbReference>
<proteinExistence type="predicted"/>
<dbReference type="PROSITE" id="PS51194">
    <property type="entry name" value="HELICASE_CTER"/>
    <property type="match status" value="1"/>
</dbReference>
<dbReference type="InterPro" id="IPR010225">
    <property type="entry name" value="HrpB"/>
</dbReference>
<evidence type="ECO:0000256" key="3">
    <source>
        <dbReference type="ARBA" id="ARBA00022806"/>
    </source>
</evidence>
<dbReference type="InterPro" id="IPR027417">
    <property type="entry name" value="P-loop_NTPase"/>
</dbReference>
<dbReference type="InterPro" id="IPR013689">
    <property type="entry name" value="RNA_helicase_ATP-dep_HrpB_C"/>
</dbReference>
<dbReference type="SMART" id="SM00490">
    <property type="entry name" value="HELICc"/>
    <property type="match status" value="1"/>
</dbReference>
<organism evidence="8 9">
    <name type="scientific">Janibacter alittae</name>
    <dbReference type="NCBI Taxonomy" id="3115209"/>
    <lineage>
        <taxon>Bacteria</taxon>
        <taxon>Bacillati</taxon>
        <taxon>Actinomycetota</taxon>
        <taxon>Actinomycetes</taxon>
        <taxon>Micrococcales</taxon>
        <taxon>Intrasporangiaceae</taxon>
        <taxon>Janibacter</taxon>
    </lineage>
</organism>
<evidence type="ECO:0000259" key="6">
    <source>
        <dbReference type="PROSITE" id="PS51192"/>
    </source>
</evidence>
<dbReference type="Pfam" id="PF00271">
    <property type="entry name" value="Helicase_C"/>
    <property type="match status" value="1"/>
</dbReference>
<protein>
    <submittedName>
        <fullName evidence="8">ATP-dependent helicase HrpB</fullName>
    </submittedName>
</protein>
<dbReference type="Pfam" id="PF00270">
    <property type="entry name" value="DEAD"/>
    <property type="match status" value="1"/>
</dbReference>
<dbReference type="RefSeq" id="WP_338748922.1">
    <property type="nucleotide sequence ID" value="NZ_CP144913.1"/>
</dbReference>
<gene>
    <name evidence="8" type="primary">hrpB</name>
    <name evidence="8" type="ORF">V1351_14605</name>
</gene>
<evidence type="ECO:0000256" key="4">
    <source>
        <dbReference type="ARBA" id="ARBA00022840"/>
    </source>
</evidence>
<dbReference type="Gene3D" id="3.40.50.300">
    <property type="entry name" value="P-loop containing nucleotide triphosphate hydrolases"/>
    <property type="match status" value="2"/>
</dbReference>
<keyword evidence="1" id="KW-0547">Nucleotide-binding</keyword>
<sequence length="836" mass="88591">MPSFDLAAIGQALPFAEALDDLGIAVTGRGVAVVQAPPGSGKTTLAPPLVADRVPGRVVVTGPRRVAVRAAAHRLAHLTGTAVGELVGYTVRGDRRLRAGARIEFFTPGVLVRRLLSDPELSGTAAVVLDEIHERALDTDLLLGMLAEVRQLRDLPLVAMSATLDAPTVADALADGAGPAPLVDSPGALHPLEVRWAPSPTPRTDARGVTRDFLHHVATTTAHHHGEGGDTLVFVPGAREVERVIEGLNRLVPGAEVLPLHGRLGPREQDRATGVRRGDSSRIIVSTDLAESSLTVPGVRLVVDAGLSREPRRDAARDMSGLVTVQASRASMIQRAGRAARLGPGTAVRLIEESAWVRAPEHVTPQITTADLTEAALVLAAWGSPRGDGMPLLTPPPVAAITAAEETLHGLGLVDDEGRITDLGQAAVRVPADPRLARALLAGTHLVGTRAAAEVVAALADDLRSEDGDLTRLLAGLRAGRGREAPRWRREVDRLTRLVPAVDGEPHSGAAGLIAALAHPSRIARRVGDGPTYLLASGTRAALPAGNSLRHHEWIVAADVARAEGRVAAGTGAVIRLATGLTRQEAETAGAGLRVRQVRADLGDQRVTAREVDAIGAIELSSTPVRVDARTGAAAVARALTGRGLDVLVWSPAADTLRRRLAALHHHLGDPWPDVSDEALGRRLAEWLGPELQRIAMGTPVATIDLTDPLRRLLPWPEATRLDELAPDRLAVPSGSRVSITWPEHDEPSAAPVVAVKLQECFGLAESPRLVDGRVPVLFHLLSPARRPLAVTDDLASFWSGPYTQVRGEMRGRYPKHPWPQDPWSAPATSRTKRRM</sequence>
<dbReference type="NCBIfam" id="TIGR01970">
    <property type="entry name" value="DEAH_box_HrpB"/>
    <property type="match status" value="1"/>
</dbReference>
<reference evidence="8 9" key="1">
    <citation type="submission" date="2024-02" db="EMBL/GenBank/DDBJ databases">
        <title>Janibacter sp. nov., isolated from gut of marine sandworm.</title>
        <authorList>
            <person name="Kim B."/>
            <person name="Jun M.O."/>
            <person name="Shin N.-R."/>
        </authorList>
    </citation>
    <scope>NUCLEOTIDE SEQUENCE [LARGE SCALE GENOMIC DNA]</scope>
    <source>
        <strain evidence="8 9">A1S7</strain>
    </source>
</reference>
<keyword evidence="9" id="KW-1185">Reference proteome</keyword>
<dbReference type="SUPFAM" id="SSF52540">
    <property type="entry name" value="P-loop containing nucleoside triphosphate hydrolases"/>
    <property type="match status" value="1"/>
</dbReference>
<dbReference type="SMART" id="SM00487">
    <property type="entry name" value="DEXDc"/>
    <property type="match status" value="1"/>
</dbReference>
<dbReference type="PANTHER" id="PTHR43519">
    <property type="entry name" value="ATP-DEPENDENT RNA HELICASE HRPB"/>
    <property type="match status" value="1"/>
</dbReference>
<dbReference type="InterPro" id="IPR049614">
    <property type="entry name" value="HrpB_DEXH"/>
</dbReference>
<dbReference type="SMART" id="SM00847">
    <property type="entry name" value="HA2"/>
    <property type="match status" value="1"/>
</dbReference>
<dbReference type="PROSITE" id="PS00690">
    <property type="entry name" value="DEAH_ATP_HELICASE"/>
    <property type="match status" value="1"/>
</dbReference>
<keyword evidence="4" id="KW-0067">ATP-binding</keyword>
<keyword evidence="3 8" id="KW-0347">Helicase</keyword>
<evidence type="ECO:0000256" key="1">
    <source>
        <dbReference type="ARBA" id="ARBA00022741"/>
    </source>
</evidence>
<feature type="region of interest" description="Disordered" evidence="5">
    <location>
        <begin position="817"/>
        <end position="836"/>
    </location>
</feature>
<feature type="domain" description="Helicase C-terminal" evidence="7">
    <location>
        <begin position="209"/>
        <end position="378"/>
    </location>
</feature>
<dbReference type="InterPro" id="IPR001650">
    <property type="entry name" value="Helicase_C-like"/>
</dbReference>
<dbReference type="CDD" id="cd18791">
    <property type="entry name" value="SF2_C_RHA"/>
    <property type="match status" value="1"/>
</dbReference>
<dbReference type="PROSITE" id="PS51192">
    <property type="entry name" value="HELICASE_ATP_BIND_1"/>
    <property type="match status" value="1"/>
</dbReference>
<evidence type="ECO:0000313" key="8">
    <source>
        <dbReference type="EMBL" id="WXB76155.1"/>
    </source>
</evidence>
<dbReference type="InterPro" id="IPR014001">
    <property type="entry name" value="Helicase_ATP-bd"/>
</dbReference>
<dbReference type="PANTHER" id="PTHR43519:SF1">
    <property type="entry name" value="ATP-DEPENDENT RNA HELICASE HRPB"/>
    <property type="match status" value="1"/>
</dbReference>
<keyword evidence="2" id="KW-0378">Hydrolase</keyword>
<evidence type="ECO:0000313" key="9">
    <source>
        <dbReference type="Proteomes" id="UP001382727"/>
    </source>
</evidence>
<dbReference type="CDD" id="cd17990">
    <property type="entry name" value="DEXHc_HrpB"/>
    <property type="match status" value="1"/>
</dbReference>
<accession>A0ABZ2MGI7</accession>
<evidence type="ECO:0000256" key="5">
    <source>
        <dbReference type="SAM" id="MobiDB-lite"/>
    </source>
</evidence>
<name>A0ABZ2MGI7_9MICO</name>
<dbReference type="GO" id="GO:0004386">
    <property type="term" value="F:helicase activity"/>
    <property type="evidence" value="ECO:0007669"/>
    <property type="project" value="UniProtKB-KW"/>
</dbReference>
<feature type="domain" description="Helicase ATP-binding" evidence="6">
    <location>
        <begin position="23"/>
        <end position="182"/>
    </location>
</feature>
<evidence type="ECO:0000259" key="7">
    <source>
        <dbReference type="PROSITE" id="PS51194"/>
    </source>
</evidence>
<dbReference type="InterPro" id="IPR002464">
    <property type="entry name" value="DNA/RNA_helicase_DEAH_CS"/>
</dbReference>
<dbReference type="InterPro" id="IPR007502">
    <property type="entry name" value="Helicase-assoc_dom"/>
</dbReference>
<dbReference type="InterPro" id="IPR011545">
    <property type="entry name" value="DEAD/DEAH_box_helicase_dom"/>
</dbReference>
<dbReference type="EMBL" id="CP144913">
    <property type="protein sequence ID" value="WXB76155.1"/>
    <property type="molecule type" value="Genomic_DNA"/>
</dbReference>
<evidence type="ECO:0000256" key="2">
    <source>
        <dbReference type="ARBA" id="ARBA00022801"/>
    </source>
</evidence>
<dbReference type="Proteomes" id="UP001382727">
    <property type="component" value="Chromosome"/>
</dbReference>